<keyword evidence="2" id="KW-1185">Reference proteome</keyword>
<protein>
    <submittedName>
        <fullName evidence="1">Uncharacterized protein</fullName>
    </submittedName>
</protein>
<proteinExistence type="predicted"/>
<reference evidence="1" key="1">
    <citation type="journal article" date="2020" name="Mol. Plant Microbe Interact.">
        <title>Genome Sequence of the Biocontrol Agent Coniothyrium minitans strain Conio (IMI 134523).</title>
        <authorList>
            <person name="Patel D."/>
            <person name="Shittu T.A."/>
            <person name="Baroncelli R."/>
            <person name="Muthumeenakshi S."/>
            <person name="Osborne T.H."/>
            <person name="Janganan T.K."/>
            <person name="Sreenivasaprasad S."/>
        </authorList>
    </citation>
    <scope>NUCLEOTIDE SEQUENCE</scope>
    <source>
        <strain evidence="1">Conio</strain>
    </source>
</reference>
<sequence>MRLYQRLTFKQLGCDECEIQPGPSVESTGKNEPPPNTLAVIVEISHKEGSLKVYKASNNPWGNEFVEKVAPEDSDDGEKLVIAR</sequence>
<accession>A0A9P6G4R1</accession>
<comment type="caution">
    <text evidence="1">The sequence shown here is derived from an EMBL/GenBank/DDBJ whole genome shotgun (WGS) entry which is preliminary data.</text>
</comment>
<evidence type="ECO:0000313" key="1">
    <source>
        <dbReference type="EMBL" id="KAF9728400.1"/>
    </source>
</evidence>
<dbReference type="EMBL" id="WJXW01000020">
    <property type="protein sequence ID" value="KAF9728400.1"/>
    <property type="molecule type" value="Genomic_DNA"/>
</dbReference>
<dbReference type="AlphaFoldDB" id="A0A9P6G4R1"/>
<dbReference type="Proteomes" id="UP000756921">
    <property type="component" value="Unassembled WGS sequence"/>
</dbReference>
<evidence type="ECO:0000313" key="2">
    <source>
        <dbReference type="Proteomes" id="UP000756921"/>
    </source>
</evidence>
<name>A0A9P6G4R1_9PLEO</name>
<organism evidence="1 2">
    <name type="scientific">Paraphaeosphaeria minitans</name>
    <dbReference type="NCBI Taxonomy" id="565426"/>
    <lineage>
        <taxon>Eukaryota</taxon>
        <taxon>Fungi</taxon>
        <taxon>Dikarya</taxon>
        <taxon>Ascomycota</taxon>
        <taxon>Pezizomycotina</taxon>
        <taxon>Dothideomycetes</taxon>
        <taxon>Pleosporomycetidae</taxon>
        <taxon>Pleosporales</taxon>
        <taxon>Massarineae</taxon>
        <taxon>Didymosphaeriaceae</taxon>
        <taxon>Paraphaeosphaeria</taxon>
    </lineage>
</organism>
<gene>
    <name evidence="1" type="ORF">PMIN01_13533</name>
</gene>